<dbReference type="Pfam" id="PF03703">
    <property type="entry name" value="bPH_2"/>
    <property type="match status" value="1"/>
</dbReference>
<gene>
    <name evidence="4" type="ORF">ERJ67_02230</name>
</gene>
<reference evidence="4 5" key="1">
    <citation type="journal article" date="2019" name="mSystems">
        <title>Life at home and on the roam: Genomic adaptions reflect the dual lifestyle of an intracellular, facultative symbiont.</title>
        <authorList>
            <person name="Burgsdorf I."/>
        </authorList>
    </citation>
    <scope>NUCLEOTIDE SEQUENCE [LARGE SCALE GENOMIC DNA]</scope>
    <source>
        <strain evidence="4">277cV</strain>
    </source>
</reference>
<evidence type="ECO:0000256" key="2">
    <source>
        <dbReference type="SAM" id="Phobius"/>
    </source>
</evidence>
<name>A0A524RQ86_9CHRO</name>
<sequence length="154" mass="16620">MISTSASIPSNGTGNAPEKVFYEGGPHRLDLIFSLIFGLTVVGIPLTVGAVVRALWLRFRITDRRVSVSGGWLGRDRSQVSYSQIREVRSVARGLGFYGDLVLVLKDGKALEMRSLPNHRGTVAFIEERMSSTGPRARASRSGGKPASRSGFAA</sequence>
<feature type="region of interest" description="Disordered" evidence="1">
    <location>
        <begin position="130"/>
        <end position="154"/>
    </location>
</feature>
<keyword evidence="2" id="KW-0472">Membrane</keyword>
<keyword evidence="2" id="KW-1133">Transmembrane helix</keyword>
<dbReference type="PANTHER" id="PTHR35688:SF2">
    <property type="entry name" value="NAD(P)-LINKED OXIDOREDUCTASE SUPERFAMILY PROTEIN"/>
    <property type="match status" value="1"/>
</dbReference>
<dbReference type="Proteomes" id="UP000317990">
    <property type="component" value="Unassembled WGS sequence"/>
</dbReference>
<evidence type="ECO:0000259" key="3">
    <source>
        <dbReference type="Pfam" id="PF03703"/>
    </source>
</evidence>
<proteinExistence type="predicted"/>
<dbReference type="EMBL" id="SRMO01000033">
    <property type="protein sequence ID" value="TGG94606.1"/>
    <property type="molecule type" value="Genomic_DNA"/>
</dbReference>
<keyword evidence="2" id="KW-0812">Transmembrane</keyword>
<comment type="caution">
    <text evidence="4">The sequence shown here is derived from an EMBL/GenBank/DDBJ whole genome shotgun (WGS) entry which is preliminary data.</text>
</comment>
<evidence type="ECO:0000313" key="5">
    <source>
        <dbReference type="Proteomes" id="UP000317990"/>
    </source>
</evidence>
<dbReference type="PANTHER" id="PTHR35688">
    <property type="entry name" value="NAD(P)-LINKED OXIDOREDUCTASE SUPERFAMILY PROTEIN"/>
    <property type="match status" value="1"/>
</dbReference>
<dbReference type="InterPro" id="IPR005182">
    <property type="entry name" value="YdbS-like_PH"/>
</dbReference>
<evidence type="ECO:0000256" key="1">
    <source>
        <dbReference type="SAM" id="MobiDB-lite"/>
    </source>
</evidence>
<evidence type="ECO:0000313" key="4">
    <source>
        <dbReference type="EMBL" id="TGG94606.1"/>
    </source>
</evidence>
<feature type="transmembrane region" description="Helical" evidence="2">
    <location>
        <begin position="31"/>
        <end position="56"/>
    </location>
</feature>
<accession>A0A524RQ86</accession>
<organism evidence="4 5">
    <name type="scientific">Aphanocapsa feldmannii 277cV</name>
    <dbReference type="NCBI Taxonomy" id="2507553"/>
    <lineage>
        <taxon>Bacteria</taxon>
        <taxon>Bacillati</taxon>
        <taxon>Cyanobacteriota</taxon>
        <taxon>Cyanophyceae</taxon>
        <taxon>Oscillatoriophycideae</taxon>
        <taxon>Chroococcales</taxon>
        <taxon>Microcystaceae</taxon>
        <taxon>Aphanocapsa</taxon>
    </lineage>
</organism>
<protein>
    <submittedName>
        <fullName evidence="4">PH domain-containing protein</fullName>
    </submittedName>
</protein>
<feature type="domain" description="YdbS-like PH" evidence="3">
    <location>
        <begin position="56"/>
        <end position="119"/>
    </location>
</feature>
<dbReference type="AlphaFoldDB" id="A0A524RQ86"/>